<evidence type="ECO:0000256" key="3">
    <source>
        <dbReference type="ARBA" id="ARBA00022801"/>
    </source>
</evidence>
<dbReference type="SUPFAM" id="SSF118010">
    <property type="entry name" value="TM1457-like"/>
    <property type="match status" value="1"/>
</dbReference>
<evidence type="ECO:0000256" key="1">
    <source>
        <dbReference type="ARBA" id="ARBA00022517"/>
    </source>
</evidence>
<dbReference type="CDD" id="cd16332">
    <property type="entry name" value="Prp-like"/>
    <property type="match status" value="1"/>
</dbReference>
<evidence type="ECO:0000313" key="7">
    <source>
        <dbReference type="EMBL" id="KRM99533.1"/>
    </source>
</evidence>
<keyword evidence="1" id="KW-0690">Ribosome biogenesis</keyword>
<comment type="caution">
    <text evidence="7">The sequence shown here is derived from an EMBL/GenBank/DDBJ whole genome shotgun (WGS) entry which is preliminary data.</text>
</comment>
<dbReference type="Gene3D" id="3.30.70.1490">
    <property type="entry name" value="Cysteine protease Prp"/>
    <property type="match status" value="1"/>
</dbReference>
<gene>
    <name evidence="7" type="ORF">FC24_GL000076</name>
</gene>
<dbReference type="STRING" id="1423796.FC24_GL000076"/>
<accession>A0A0R2D6N4</accession>
<dbReference type="PANTHER" id="PTHR39178:SF1">
    <property type="entry name" value="RIBOSOMAL-PROCESSING CYSTEINE PROTEASE PRP"/>
    <property type="match status" value="1"/>
</dbReference>
<dbReference type="PATRIC" id="fig|1423796.3.peg.78"/>
<dbReference type="GO" id="GO:0008234">
    <property type="term" value="F:cysteine-type peptidase activity"/>
    <property type="evidence" value="ECO:0007669"/>
    <property type="project" value="UniProtKB-KW"/>
</dbReference>
<dbReference type="Pfam" id="PF04327">
    <property type="entry name" value="Peptidase_Prp"/>
    <property type="match status" value="1"/>
</dbReference>
<dbReference type="RefSeq" id="WP_057873181.1">
    <property type="nucleotide sequence ID" value="NZ_AYYI01000010.1"/>
</dbReference>
<dbReference type="InterPro" id="IPR007422">
    <property type="entry name" value="Peptidase_Prp"/>
</dbReference>
<sequence>MIRAQIQRDQAGNIVFFGLTGHADAGPYGSDIVCAAVSAVAIGAVNGIEQIAKVKPLVTMDAEAGGHLECRLPADLTVDQAKTAQVILANLALSLESIVADYADYVTLKYKVEA</sequence>
<comment type="similarity">
    <text evidence="5">Belongs to the Prp family.</text>
</comment>
<dbReference type="OrthoDB" id="48998at2"/>
<dbReference type="PANTHER" id="PTHR39178">
    <property type="entry name" value="HYPOTHETICAL RIBOSOME-ASSOCIATED PROTEIN"/>
    <property type="match status" value="1"/>
</dbReference>
<dbReference type="GO" id="GO:0005840">
    <property type="term" value="C:ribosome"/>
    <property type="evidence" value="ECO:0007669"/>
    <property type="project" value="UniProtKB-KW"/>
</dbReference>
<keyword evidence="2" id="KW-0645">Protease</keyword>
<name>A0A0R2D6N4_9LACO</name>
<protein>
    <recommendedName>
        <fullName evidence="6">Ribosomal processing cysteine protease Prp</fullName>
    </recommendedName>
</protein>
<keyword evidence="8" id="KW-1185">Reference proteome</keyword>
<evidence type="ECO:0000256" key="4">
    <source>
        <dbReference type="ARBA" id="ARBA00022807"/>
    </source>
</evidence>
<organism evidence="7 8">
    <name type="scientific">Loigolactobacillus rennini DSM 20253</name>
    <dbReference type="NCBI Taxonomy" id="1423796"/>
    <lineage>
        <taxon>Bacteria</taxon>
        <taxon>Bacillati</taxon>
        <taxon>Bacillota</taxon>
        <taxon>Bacilli</taxon>
        <taxon>Lactobacillales</taxon>
        <taxon>Lactobacillaceae</taxon>
        <taxon>Loigolactobacillus</taxon>
    </lineage>
</organism>
<dbReference type="GO" id="GO:0006508">
    <property type="term" value="P:proteolysis"/>
    <property type="evidence" value="ECO:0007669"/>
    <property type="project" value="UniProtKB-KW"/>
</dbReference>
<dbReference type="InterPro" id="IPR036764">
    <property type="entry name" value="Peptidase_Prp_sf"/>
</dbReference>
<evidence type="ECO:0000256" key="2">
    <source>
        <dbReference type="ARBA" id="ARBA00022670"/>
    </source>
</evidence>
<dbReference type="AlphaFoldDB" id="A0A0R2D6N4"/>
<keyword evidence="3" id="KW-0378">Hydrolase</keyword>
<dbReference type="GO" id="GO:0042254">
    <property type="term" value="P:ribosome biogenesis"/>
    <property type="evidence" value="ECO:0007669"/>
    <property type="project" value="UniProtKB-KW"/>
</dbReference>
<keyword evidence="7" id="KW-0687">Ribonucleoprotein</keyword>
<evidence type="ECO:0000256" key="5">
    <source>
        <dbReference type="ARBA" id="ARBA00044503"/>
    </source>
</evidence>
<evidence type="ECO:0000256" key="6">
    <source>
        <dbReference type="ARBA" id="ARBA00044538"/>
    </source>
</evidence>
<reference evidence="7 8" key="1">
    <citation type="journal article" date="2015" name="Genome Announc.">
        <title>Expanding the biotechnology potential of lactobacilli through comparative genomics of 213 strains and associated genera.</title>
        <authorList>
            <person name="Sun Z."/>
            <person name="Harris H.M."/>
            <person name="McCann A."/>
            <person name="Guo C."/>
            <person name="Argimon S."/>
            <person name="Zhang W."/>
            <person name="Yang X."/>
            <person name="Jeffery I.B."/>
            <person name="Cooney J.C."/>
            <person name="Kagawa T.F."/>
            <person name="Liu W."/>
            <person name="Song Y."/>
            <person name="Salvetti E."/>
            <person name="Wrobel A."/>
            <person name="Rasinkangas P."/>
            <person name="Parkhill J."/>
            <person name="Rea M.C."/>
            <person name="O'Sullivan O."/>
            <person name="Ritari J."/>
            <person name="Douillard F.P."/>
            <person name="Paul Ross R."/>
            <person name="Yang R."/>
            <person name="Briner A.E."/>
            <person name="Felis G.E."/>
            <person name="de Vos W.M."/>
            <person name="Barrangou R."/>
            <person name="Klaenhammer T.R."/>
            <person name="Caufield P.W."/>
            <person name="Cui Y."/>
            <person name="Zhang H."/>
            <person name="O'Toole P.W."/>
        </authorList>
    </citation>
    <scope>NUCLEOTIDE SEQUENCE [LARGE SCALE GENOMIC DNA]</scope>
    <source>
        <strain evidence="7 8">DSM 20253</strain>
    </source>
</reference>
<dbReference type="EMBL" id="AYYI01000010">
    <property type="protein sequence ID" value="KRM99533.1"/>
    <property type="molecule type" value="Genomic_DNA"/>
</dbReference>
<keyword evidence="4" id="KW-0788">Thiol protease</keyword>
<proteinExistence type="inferred from homology"/>
<keyword evidence="7" id="KW-0689">Ribosomal protein</keyword>
<evidence type="ECO:0000313" key="8">
    <source>
        <dbReference type="Proteomes" id="UP000051638"/>
    </source>
</evidence>
<dbReference type="Proteomes" id="UP000051638">
    <property type="component" value="Unassembled WGS sequence"/>
</dbReference>